<dbReference type="EMBL" id="JAMSHJ010000001">
    <property type="protein sequence ID" value="KAI5442165.1"/>
    <property type="molecule type" value="Genomic_DNA"/>
</dbReference>
<accession>A0A9D4YPC6</accession>
<feature type="coiled-coil region" evidence="1">
    <location>
        <begin position="77"/>
        <end position="104"/>
    </location>
</feature>
<name>A0A9D4YPC6_PEA</name>
<keyword evidence="4" id="KW-1185">Reference proteome</keyword>
<evidence type="ECO:0000313" key="3">
    <source>
        <dbReference type="EMBL" id="KAI5442165.1"/>
    </source>
</evidence>
<feature type="region of interest" description="Disordered" evidence="2">
    <location>
        <begin position="27"/>
        <end position="47"/>
    </location>
</feature>
<proteinExistence type="predicted"/>
<reference evidence="3 4" key="1">
    <citation type="journal article" date="2022" name="Nat. Genet.">
        <title>Improved pea reference genome and pan-genome highlight genomic features and evolutionary characteristics.</title>
        <authorList>
            <person name="Yang T."/>
            <person name="Liu R."/>
            <person name="Luo Y."/>
            <person name="Hu S."/>
            <person name="Wang D."/>
            <person name="Wang C."/>
            <person name="Pandey M.K."/>
            <person name="Ge S."/>
            <person name="Xu Q."/>
            <person name="Li N."/>
            <person name="Li G."/>
            <person name="Huang Y."/>
            <person name="Saxena R.K."/>
            <person name="Ji Y."/>
            <person name="Li M."/>
            <person name="Yan X."/>
            <person name="He Y."/>
            <person name="Liu Y."/>
            <person name="Wang X."/>
            <person name="Xiang C."/>
            <person name="Varshney R.K."/>
            <person name="Ding H."/>
            <person name="Gao S."/>
            <person name="Zong X."/>
        </authorList>
    </citation>
    <scope>NUCLEOTIDE SEQUENCE [LARGE SCALE GENOMIC DNA]</scope>
    <source>
        <strain evidence="3 4">cv. Zhongwan 6</strain>
    </source>
</reference>
<dbReference type="Gramene" id="Psat01G0128900-T1">
    <property type="protein sequence ID" value="KAI5442165.1"/>
    <property type="gene ID" value="KIW84_011289"/>
</dbReference>
<protein>
    <submittedName>
        <fullName evidence="3">Uncharacterized protein</fullName>
    </submittedName>
</protein>
<evidence type="ECO:0000256" key="2">
    <source>
        <dbReference type="SAM" id="MobiDB-lite"/>
    </source>
</evidence>
<organism evidence="3 4">
    <name type="scientific">Pisum sativum</name>
    <name type="common">Garden pea</name>
    <name type="synonym">Lathyrus oleraceus</name>
    <dbReference type="NCBI Taxonomy" id="3888"/>
    <lineage>
        <taxon>Eukaryota</taxon>
        <taxon>Viridiplantae</taxon>
        <taxon>Streptophyta</taxon>
        <taxon>Embryophyta</taxon>
        <taxon>Tracheophyta</taxon>
        <taxon>Spermatophyta</taxon>
        <taxon>Magnoliopsida</taxon>
        <taxon>eudicotyledons</taxon>
        <taxon>Gunneridae</taxon>
        <taxon>Pentapetalae</taxon>
        <taxon>rosids</taxon>
        <taxon>fabids</taxon>
        <taxon>Fabales</taxon>
        <taxon>Fabaceae</taxon>
        <taxon>Papilionoideae</taxon>
        <taxon>50 kb inversion clade</taxon>
        <taxon>NPAAA clade</taxon>
        <taxon>Hologalegina</taxon>
        <taxon>IRL clade</taxon>
        <taxon>Fabeae</taxon>
        <taxon>Lathyrus</taxon>
    </lineage>
</organism>
<comment type="caution">
    <text evidence="3">The sequence shown here is derived from an EMBL/GenBank/DDBJ whole genome shotgun (WGS) entry which is preliminary data.</text>
</comment>
<gene>
    <name evidence="3" type="ORF">KIW84_011289</name>
</gene>
<keyword evidence="1" id="KW-0175">Coiled coil</keyword>
<evidence type="ECO:0000313" key="4">
    <source>
        <dbReference type="Proteomes" id="UP001058974"/>
    </source>
</evidence>
<dbReference type="AlphaFoldDB" id="A0A9D4YPC6"/>
<sequence length="156" mass="18504">MKGGYVYGENSELKRKDIRRDELLEESKKKSKISKDKKERICDGLRGPGDELSMRNQELDIAQCQIHDLKSLWTKSMKSQKDIKERFKTQVEDLQSKFKEYKDYIRSELCQKEEIEGLILRLQLELNKSFEKIKELKDPSHQHNIAYEELGDESIH</sequence>
<evidence type="ECO:0000256" key="1">
    <source>
        <dbReference type="SAM" id="Coils"/>
    </source>
</evidence>
<dbReference type="Proteomes" id="UP001058974">
    <property type="component" value="Chromosome 1"/>
</dbReference>